<proteinExistence type="predicted"/>
<dbReference type="OrthoDB" id="21416at2759"/>
<dbReference type="AlphaFoldDB" id="S8AC25"/>
<dbReference type="eggNOG" id="ENOG502RS9H">
    <property type="taxonomic scope" value="Eukaryota"/>
</dbReference>
<dbReference type="HOGENOM" id="CLU_1627780_0_0_1"/>
<dbReference type="EMBL" id="AQGS01000538">
    <property type="protein sequence ID" value="EPS38656.1"/>
    <property type="molecule type" value="Genomic_DNA"/>
</dbReference>
<name>S8AC25_DACHA</name>
<dbReference type="STRING" id="1284197.S8AC25"/>
<reference evidence="1 2" key="1">
    <citation type="journal article" date="2013" name="PLoS Genet.">
        <title>Genomic mechanisms accounting for the adaptation to parasitism in nematode-trapping fungi.</title>
        <authorList>
            <person name="Meerupati T."/>
            <person name="Andersson K.M."/>
            <person name="Friman E."/>
            <person name="Kumar D."/>
            <person name="Tunlid A."/>
            <person name="Ahren D."/>
        </authorList>
    </citation>
    <scope>NUCLEOTIDE SEQUENCE [LARGE SCALE GENOMIC DNA]</scope>
    <source>
        <strain evidence="1 2">CBS 200.50</strain>
    </source>
</reference>
<evidence type="ECO:0000313" key="2">
    <source>
        <dbReference type="Proteomes" id="UP000015100"/>
    </source>
</evidence>
<accession>S8AC25</accession>
<gene>
    <name evidence="1" type="ORF">H072_7600</name>
</gene>
<comment type="caution">
    <text evidence="1">The sequence shown here is derived from an EMBL/GenBank/DDBJ whole genome shotgun (WGS) entry which is preliminary data.</text>
</comment>
<organism evidence="1 2">
    <name type="scientific">Dactylellina haptotyla (strain CBS 200.50)</name>
    <name type="common">Nematode-trapping fungus</name>
    <name type="synonym">Monacrosporium haptotylum</name>
    <dbReference type="NCBI Taxonomy" id="1284197"/>
    <lineage>
        <taxon>Eukaryota</taxon>
        <taxon>Fungi</taxon>
        <taxon>Dikarya</taxon>
        <taxon>Ascomycota</taxon>
        <taxon>Pezizomycotina</taxon>
        <taxon>Orbiliomycetes</taxon>
        <taxon>Orbiliales</taxon>
        <taxon>Orbiliaceae</taxon>
        <taxon>Dactylellina</taxon>
    </lineage>
</organism>
<protein>
    <submittedName>
        <fullName evidence="1">Uncharacterized protein</fullName>
    </submittedName>
</protein>
<evidence type="ECO:0000313" key="1">
    <source>
        <dbReference type="EMBL" id="EPS38656.1"/>
    </source>
</evidence>
<dbReference type="PANTHER" id="PTHR10039">
    <property type="entry name" value="AMELOGENIN"/>
    <property type="match status" value="1"/>
</dbReference>
<reference evidence="2" key="2">
    <citation type="submission" date="2013-04" db="EMBL/GenBank/DDBJ databases">
        <title>Genomic mechanisms accounting for the adaptation to parasitism in nematode-trapping fungi.</title>
        <authorList>
            <person name="Ahren D.G."/>
        </authorList>
    </citation>
    <scope>NUCLEOTIDE SEQUENCE [LARGE SCALE GENOMIC DNA]</scope>
    <source>
        <strain evidence="2">CBS 200.50</strain>
    </source>
</reference>
<sequence length="199" mass="22785">MHLDRALPHLNEINQYAKRKAALIKRRFKLSSADETEVFRKVTSSSKGMFLYAKVVLDNLYEQESEADLEEELAGENFPQGLKEAYDRIAVRIFDSRSPSKKKSASAERILAFVMISESRPLLWREIQSRFCIDIENASANFKRRRLDSPKTICGSLIELTDSEIFPNSPSEQVISIVHDTASRYNILSDLRLILMIAD</sequence>
<keyword evidence="2" id="KW-1185">Reference proteome</keyword>
<dbReference type="Proteomes" id="UP000015100">
    <property type="component" value="Unassembled WGS sequence"/>
</dbReference>